<feature type="compositionally biased region" description="Acidic residues" evidence="1">
    <location>
        <begin position="62"/>
        <end position="83"/>
    </location>
</feature>
<sequence>MCFGPGKRMEGEESKQFHTHTGRTAACTDYDELANRPLHDLFFFAFSSLPHFLGWVFFRGPEEEEEEEEDDDDDDDEDEGEKE</sequence>
<name>A0ABR0GQ45_9PEZI</name>
<organism evidence="2 3">
    <name type="scientific">Podospora pseudocomata</name>
    <dbReference type="NCBI Taxonomy" id="2093779"/>
    <lineage>
        <taxon>Eukaryota</taxon>
        <taxon>Fungi</taxon>
        <taxon>Dikarya</taxon>
        <taxon>Ascomycota</taxon>
        <taxon>Pezizomycotina</taxon>
        <taxon>Sordariomycetes</taxon>
        <taxon>Sordariomycetidae</taxon>
        <taxon>Sordariales</taxon>
        <taxon>Podosporaceae</taxon>
        <taxon>Podospora</taxon>
    </lineage>
</organism>
<dbReference type="RefSeq" id="XP_062746861.1">
    <property type="nucleotide sequence ID" value="XM_062883256.1"/>
</dbReference>
<evidence type="ECO:0000256" key="1">
    <source>
        <dbReference type="SAM" id="MobiDB-lite"/>
    </source>
</evidence>
<feature type="region of interest" description="Disordered" evidence="1">
    <location>
        <begin position="60"/>
        <end position="83"/>
    </location>
</feature>
<protein>
    <submittedName>
        <fullName evidence="2">Uncharacterized protein</fullName>
    </submittedName>
</protein>
<keyword evidence="3" id="KW-1185">Reference proteome</keyword>
<dbReference type="Proteomes" id="UP001323405">
    <property type="component" value="Unassembled WGS sequence"/>
</dbReference>
<evidence type="ECO:0000313" key="2">
    <source>
        <dbReference type="EMBL" id="KAK4657888.1"/>
    </source>
</evidence>
<reference evidence="2 3" key="1">
    <citation type="journal article" date="2023" name="bioRxiv">
        <title>High-quality genome assemblies of four members of thePodospora anserinaspecies complex.</title>
        <authorList>
            <person name="Ament-Velasquez S.L."/>
            <person name="Vogan A.A."/>
            <person name="Wallerman O."/>
            <person name="Hartmann F."/>
            <person name="Gautier V."/>
            <person name="Silar P."/>
            <person name="Giraud T."/>
            <person name="Johannesson H."/>
        </authorList>
    </citation>
    <scope>NUCLEOTIDE SEQUENCE [LARGE SCALE GENOMIC DNA]</scope>
    <source>
        <strain evidence="2 3">CBS 415.72m</strain>
    </source>
</reference>
<dbReference type="GeneID" id="87902812"/>
<proteinExistence type="predicted"/>
<feature type="region of interest" description="Disordered" evidence="1">
    <location>
        <begin position="1"/>
        <end position="22"/>
    </location>
</feature>
<dbReference type="EMBL" id="JAFFHA010000003">
    <property type="protein sequence ID" value="KAK4657888.1"/>
    <property type="molecule type" value="Genomic_DNA"/>
</dbReference>
<feature type="compositionally biased region" description="Basic and acidic residues" evidence="1">
    <location>
        <begin position="7"/>
        <end position="16"/>
    </location>
</feature>
<comment type="caution">
    <text evidence="2">The sequence shown here is derived from an EMBL/GenBank/DDBJ whole genome shotgun (WGS) entry which is preliminary data.</text>
</comment>
<evidence type="ECO:0000313" key="3">
    <source>
        <dbReference type="Proteomes" id="UP001323405"/>
    </source>
</evidence>
<gene>
    <name evidence="2" type="ORF">QC762_0032650</name>
</gene>
<accession>A0ABR0GQ45</accession>